<keyword evidence="3" id="KW-1185">Reference proteome</keyword>
<dbReference type="Proteomes" id="UP000248764">
    <property type="component" value="Unassembled WGS sequence"/>
</dbReference>
<name>A0A2W2BZK7_9ACTN</name>
<sequence>MRRWSWLGDRLALDFANTVRRRGDHYVEYLATPDDLRDWLAAEAGRVPPVDTHDAGAFPAVRALRDDVLGLLRAAARGEPWPADAVDRVNDALLRHPVVRLLHTADTPAELRLAGDGPAPSALLATLAAAVVDLLAGPDGRRLALCDAPGCGQLYLRERANQRWCGNACGTRARVVRHQKRVTRTP</sequence>
<dbReference type="SUPFAM" id="SSF160904">
    <property type="entry name" value="Jann2411-like"/>
    <property type="match status" value="1"/>
</dbReference>
<dbReference type="EMBL" id="POTW01000066">
    <property type="protein sequence ID" value="PZF81107.1"/>
    <property type="molecule type" value="Genomic_DNA"/>
</dbReference>
<dbReference type="PANTHER" id="PTHR35525:SF3">
    <property type="entry name" value="BLL6575 PROTEIN"/>
    <property type="match status" value="1"/>
</dbReference>
<dbReference type="InterPro" id="IPR023286">
    <property type="entry name" value="ABATE_dom_sf"/>
</dbReference>
<dbReference type="InterPro" id="IPR021005">
    <property type="entry name" value="Znf_CGNR"/>
</dbReference>
<dbReference type="AlphaFoldDB" id="A0A2W2BZK7"/>
<evidence type="ECO:0000313" key="3">
    <source>
        <dbReference type="Proteomes" id="UP000248764"/>
    </source>
</evidence>
<feature type="domain" description="Zinc finger CGNR" evidence="1">
    <location>
        <begin position="142"/>
        <end position="181"/>
    </location>
</feature>
<organism evidence="2 3">
    <name type="scientific">Jiangella anatolica</name>
    <dbReference type="NCBI Taxonomy" id="2670374"/>
    <lineage>
        <taxon>Bacteria</taxon>
        <taxon>Bacillati</taxon>
        <taxon>Actinomycetota</taxon>
        <taxon>Actinomycetes</taxon>
        <taxon>Jiangellales</taxon>
        <taxon>Jiangellaceae</taxon>
        <taxon>Jiangella</taxon>
    </lineage>
</organism>
<gene>
    <name evidence="2" type="ORF">C1I92_22665</name>
</gene>
<comment type="caution">
    <text evidence="2">The sequence shown here is derived from an EMBL/GenBank/DDBJ whole genome shotgun (WGS) entry which is preliminary data.</text>
</comment>
<proteinExistence type="predicted"/>
<evidence type="ECO:0000259" key="1">
    <source>
        <dbReference type="Pfam" id="PF11706"/>
    </source>
</evidence>
<dbReference type="Pfam" id="PF07336">
    <property type="entry name" value="ABATE"/>
    <property type="match status" value="1"/>
</dbReference>
<dbReference type="InterPro" id="IPR010852">
    <property type="entry name" value="ABATE"/>
</dbReference>
<dbReference type="RefSeq" id="WP_111256925.1">
    <property type="nucleotide sequence ID" value="NZ_POTW01000066.1"/>
</dbReference>
<protein>
    <recommendedName>
        <fullName evidence="1">Zinc finger CGNR domain-containing protein</fullName>
    </recommendedName>
</protein>
<dbReference type="PANTHER" id="PTHR35525">
    <property type="entry name" value="BLL6575 PROTEIN"/>
    <property type="match status" value="1"/>
</dbReference>
<accession>A0A2W2BZK7</accession>
<dbReference type="Gene3D" id="1.10.3300.10">
    <property type="entry name" value="Jann2411-like domain"/>
    <property type="match status" value="1"/>
</dbReference>
<dbReference type="Pfam" id="PF11706">
    <property type="entry name" value="zf-CGNR"/>
    <property type="match status" value="1"/>
</dbReference>
<reference evidence="2 3" key="1">
    <citation type="submission" date="2018-01" db="EMBL/GenBank/DDBJ databases">
        <title>Draft genome sequence of Jiangella sp. GTF31.</title>
        <authorList>
            <person name="Sahin N."/>
            <person name="Ay H."/>
            <person name="Saygin H."/>
        </authorList>
    </citation>
    <scope>NUCLEOTIDE SEQUENCE [LARGE SCALE GENOMIC DNA]</scope>
    <source>
        <strain evidence="2 3">GTF31</strain>
    </source>
</reference>
<evidence type="ECO:0000313" key="2">
    <source>
        <dbReference type="EMBL" id="PZF81107.1"/>
    </source>
</evidence>